<feature type="domain" description="HTH gntR-type" evidence="4">
    <location>
        <begin position="13"/>
        <end position="81"/>
    </location>
</feature>
<evidence type="ECO:0000256" key="3">
    <source>
        <dbReference type="ARBA" id="ARBA00023163"/>
    </source>
</evidence>
<sequence>MLELLQVNPSSGDPIYRQLSEQIIHLIVGGQLPAHTVLPSVRQIASYLAVNPMTVSRAIQQLVEQGWLERRRGQPTQVAERVNNHASAEALLWPQLAVLLANAQQLGLSKQKIIDLIEKQWDRSKSAGA</sequence>
<dbReference type="RefSeq" id="WP_133038284.1">
    <property type="nucleotide sequence ID" value="NZ_SLWF01000005.1"/>
</dbReference>
<gene>
    <name evidence="5" type="ORF">EDC91_105118</name>
</gene>
<dbReference type="Gene3D" id="1.10.10.10">
    <property type="entry name" value="Winged helix-like DNA-binding domain superfamily/Winged helix DNA-binding domain"/>
    <property type="match status" value="1"/>
</dbReference>
<keyword evidence="1" id="KW-0805">Transcription regulation</keyword>
<dbReference type="InterPro" id="IPR000524">
    <property type="entry name" value="Tscrpt_reg_HTH_GntR"/>
</dbReference>
<proteinExistence type="predicted"/>
<dbReference type="SMART" id="SM00345">
    <property type="entry name" value="HTH_GNTR"/>
    <property type="match status" value="1"/>
</dbReference>
<dbReference type="PANTHER" id="PTHR38445:SF7">
    <property type="entry name" value="GNTR-FAMILY TRANSCRIPTIONAL REGULATOR"/>
    <property type="match status" value="1"/>
</dbReference>
<organism evidence="5 6">
    <name type="scientific">Shewanella fodinae</name>
    <dbReference type="NCBI Taxonomy" id="552357"/>
    <lineage>
        <taxon>Bacteria</taxon>
        <taxon>Pseudomonadati</taxon>
        <taxon>Pseudomonadota</taxon>
        <taxon>Gammaproteobacteria</taxon>
        <taxon>Alteromonadales</taxon>
        <taxon>Shewanellaceae</taxon>
        <taxon>Shewanella</taxon>
    </lineage>
</organism>
<keyword evidence="2" id="KW-0238">DNA-binding</keyword>
<evidence type="ECO:0000256" key="2">
    <source>
        <dbReference type="ARBA" id="ARBA00023125"/>
    </source>
</evidence>
<dbReference type="CDD" id="cd07377">
    <property type="entry name" value="WHTH_GntR"/>
    <property type="match status" value="1"/>
</dbReference>
<dbReference type="PANTHER" id="PTHR38445">
    <property type="entry name" value="HTH-TYPE TRANSCRIPTIONAL REPRESSOR YTRA"/>
    <property type="match status" value="1"/>
</dbReference>
<dbReference type="PROSITE" id="PS50949">
    <property type="entry name" value="HTH_GNTR"/>
    <property type="match status" value="1"/>
</dbReference>
<name>A0A4R2FDV1_9GAMM</name>
<evidence type="ECO:0000313" key="5">
    <source>
        <dbReference type="EMBL" id="TCN87116.1"/>
    </source>
</evidence>
<dbReference type="SUPFAM" id="SSF46785">
    <property type="entry name" value="Winged helix' DNA-binding domain"/>
    <property type="match status" value="1"/>
</dbReference>
<keyword evidence="6" id="KW-1185">Reference proteome</keyword>
<protein>
    <submittedName>
        <fullName evidence="5">GntR family transcriptional regulator</fullName>
    </submittedName>
</protein>
<dbReference type="OrthoDB" id="162505at2"/>
<evidence type="ECO:0000313" key="6">
    <source>
        <dbReference type="Proteomes" id="UP000294832"/>
    </source>
</evidence>
<dbReference type="GO" id="GO:0003677">
    <property type="term" value="F:DNA binding"/>
    <property type="evidence" value="ECO:0007669"/>
    <property type="project" value="UniProtKB-KW"/>
</dbReference>
<evidence type="ECO:0000256" key="1">
    <source>
        <dbReference type="ARBA" id="ARBA00023015"/>
    </source>
</evidence>
<keyword evidence="3" id="KW-0804">Transcription</keyword>
<dbReference type="Proteomes" id="UP000294832">
    <property type="component" value="Unassembled WGS sequence"/>
</dbReference>
<reference evidence="5 6" key="1">
    <citation type="submission" date="2019-03" db="EMBL/GenBank/DDBJ databases">
        <title>Freshwater and sediment microbial communities from various areas in North America, analyzing microbe dynamics in response to fracking.</title>
        <authorList>
            <person name="Lamendella R."/>
        </authorList>
    </citation>
    <scope>NUCLEOTIDE SEQUENCE [LARGE SCALE GENOMIC DNA]</scope>
    <source>
        <strain evidence="5 6">74A</strain>
    </source>
</reference>
<evidence type="ECO:0000259" key="4">
    <source>
        <dbReference type="PROSITE" id="PS50949"/>
    </source>
</evidence>
<dbReference type="EMBL" id="SLWF01000005">
    <property type="protein sequence ID" value="TCN87116.1"/>
    <property type="molecule type" value="Genomic_DNA"/>
</dbReference>
<dbReference type="AlphaFoldDB" id="A0A4R2FDV1"/>
<dbReference type="GO" id="GO:0003700">
    <property type="term" value="F:DNA-binding transcription factor activity"/>
    <property type="evidence" value="ECO:0007669"/>
    <property type="project" value="InterPro"/>
</dbReference>
<dbReference type="InterPro" id="IPR036390">
    <property type="entry name" value="WH_DNA-bd_sf"/>
</dbReference>
<accession>A0A4R2FDV1</accession>
<dbReference type="Pfam" id="PF00392">
    <property type="entry name" value="GntR"/>
    <property type="match status" value="1"/>
</dbReference>
<dbReference type="InterPro" id="IPR036388">
    <property type="entry name" value="WH-like_DNA-bd_sf"/>
</dbReference>
<comment type="caution">
    <text evidence="5">The sequence shown here is derived from an EMBL/GenBank/DDBJ whole genome shotgun (WGS) entry which is preliminary data.</text>
</comment>